<gene>
    <name evidence="1" type="ORF">MGYG_07377</name>
</gene>
<sequence>MSPGAKEAFGRTGSVSISSDDSWSLEMLKSAKCGEVCDEREIQGVGAPHMINTHPTQTTIISALCEKEDRQQDNKVAYSPAGFDRVFQGNSYSECAAATSHGMKVLKASLLQLRSRTFKCFRISSQLASPGHPNSCSFTEEPDYYQVGGFHRPWFSNCQVRRWKIACYGRQSHSNVPVSKAENFYIILIDFGVASLTSIWINMVLTSWRERHLSELIQSPALKAPEVIIAVPWDTAAIKWQQVKVLIQGIVMFARDALLRGTWTAEGDYLARITEILGPFPPRFIEAGGRKAHFFDPKDESMYMPQL</sequence>
<reference evidence="2" key="1">
    <citation type="journal article" date="2012" name="MBio">
        <title>Comparative genome analysis of Trichophyton rubrum and related dermatophytes reveals candidate genes involved in infection.</title>
        <authorList>
            <person name="Martinez D.A."/>
            <person name="Oliver B.G."/>
            <person name="Graeser Y."/>
            <person name="Goldberg J.M."/>
            <person name="Li W."/>
            <person name="Martinez-Rossi N.M."/>
            <person name="Monod M."/>
            <person name="Shelest E."/>
            <person name="Barton R.C."/>
            <person name="Birch E."/>
            <person name="Brakhage A.A."/>
            <person name="Chen Z."/>
            <person name="Gurr S.J."/>
            <person name="Heiman D."/>
            <person name="Heitman J."/>
            <person name="Kosti I."/>
            <person name="Rossi A."/>
            <person name="Saif S."/>
            <person name="Samalova M."/>
            <person name="Saunders C.W."/>
            <person name="Shea T."/>
            <person name="Summerbell R.C."/>
            <person name="Xu J."/>
            <person name="Young S."/>
            <person name="Zeng Q."/>
            <person name="Birren B.W."/>
            <person name="Cuomo C.A."/>
            <person name="White T.C."/>
        </authorList>
    </citation>
    <scope>NUCLEOTIDE SEQUENCE [LARGE SCALE GENOMIC DNA]</scope>
    <source>
        <strain evidence="2">ATCC MYA-4604 / CBS 118893</strain>
    </source>
</reference>
<organism evidence="2">
    <name type="scientific">Arthroderma gypseum (strain ATCC MYA-4604 / CBS 118893)</name>
    <name type="common">Microsporum gypseum</name>
    <dbReference type="NCBI Taxonomy" id="535722"/>
    <lineage>
        <taxon>Eukaryota</taxon>
        <taxon>Fungi</taxon>
        <taxon>Dikarya</taxon>
        <taxon>Ascomycota</taxon>
        <taxon>Pezizomycotina</taxon>
        <taxon>Eurotiomycetes</taxon>
        <taxon>Eurotiomycetidae</taxon>
        <taxon>Onygenales</taxon>
        <taxon>Arthrodermataceae</taxon>
        <taxon>Nannizzia</taxon>
    </lineage>
</organism>
<dbReference type="STRING" id="535722.E4V2Z5"/>
<dbReference type="eggNOG" id="KOG1290">
    <property type="taxonomic scope" value="Eukaryota"/>
</dbReference>
<dbReference type="EMBL" id="DS989828">
    <property type="protein sequence ID" value="EFR04369.1"/>
    <property type="molecule type" value="Genomic_DNA"/>
</dbReference>
<dbReference type="Proteomes" id="UP000002669">
    <property type="component" value="Unassembled WGS sequence"/>
</dbReference>
<dbReference type="AlphaFoldDB" id="E4V2Z5"/>
<evidence type="ECO:0008006" key="3">
    <source>
        <dbReference type="Google" id="ProtNLM"/>
    </source>
</evidence>
<evidence type="ECO:0000313" key="1">
    <source>
        <dbReference type="EMBL" id="EFR04369.1"/>
    </source>
</evidence>
<dbReference type="RefSeq" id="XP_003170132.1">
    <property type="nucleotide sequence ID" value="XM_003170084.1"/>
</dbReference>
<proteinExistence type="predicted"/>
<dbReference type="VEuPathDB" id="FungiDB:MGYG_07377"/>
<name>E4V2Z5_ARTGP</name>
<dbReference type="GeneID" id="10025371"/>
<dbReference type="HOGENOM" id="CLU_906055_0_0_1"/>
<dbReference type="InParanoid" id="E4V2Z5"/>
<accession>E4V2Z5</accession>
<dbReference type="Gene3D" id="1.10.510.10">
    <property type="entry name" value="Transferase(Phosphotransferase) domain 1"/>
    <property type="match status" value="1"/>
</dbReference>
<evidence type="ECO:0000313" key="2">
    <source>
        <dbReference type="Proteomes" id="UP000002669"/>
    </source>
</evidence>
<protein>
    <recommendedName>
        <fullName evidence="3">Protein kinase domain-containing protein</fullName>
    </recommendedName>
</protein>
<keyword evidence="2" id="KW-1185">Reference proteome</keyword>
<dbReference type="OrthoDB" id="5979581at2759"/>